<dbReference type="FunFam" id="3.80.10.10:FF:000129">
    <property type="entry name" value="Leucine-rich repeat receptor-like kinase"/>
    <property type="match status" value="1"/>
</dbReference>
<keyword evidence="5" id="KW-0808">Transferase</keyword>
<name>D8RYC9_SELML</name>
<keyword evidence="19" id="KW-1185">Reference proteome</keyword>
<dbReference type="InterPro" id="IPR001611">
    <property type="entry name" value="Leu-rich_rpt"/>
</dbReference>
<evidence type="ECO:0000256" key="16">
    <source>
        <dbReference type="SAM" id="Phobius"/>
    </source>
</evidence>
<dbReference type="GO" id="GO:0005524">
    <property type="term" value="F:ATP binding"/>
    <property type="evidence" value="ECO:0007669"/>
    <property type="project" value="UniProtKB-UniRule"/>
</dbReference>
<dbReference type="InterPro" id="IPR011009">
    <property type="entry name" value="Kinase-like_dom_sf"/>
</dbReference>
<dbReference type="Gene3D" id="3.30.200.20">
    <property type="entry name" value="Phosphorylase Kinase, domain 1"/>
    <property type="match status" value="1"/>
</dbReference>
<feature type="domain" description="Protein kinase" evidence="17">
    <location>
        <begin position="597"/>
        <end position="875"/>
    </location>
</feature>
<keyword evidence="4" id="KW-0433">Leucine-rich repeat</keyword>
<comment type="similarity">
    <text evidence="2">Belongs to the protein kinase superfamily. Ser/Thr protein kinase family.</text>
</comment>
<dbReference type="Pfam" id="PF08263">
    <property type="entry name" value="LRRNT_2"/>
    <property type="match status" value="1"/>
</dbReference>
<dbReference type="FunFam" id="3.30.200.20:FF:000328">
    <property type="entry name" value="Leucine-rich repeat protein kinase family protein"/>
    <property type="match status" value="1"/>
</dbReference>
<dbReference type="Gene3D" id="3.80.10.10">
    <property type="entry name" value="Ribonuclease Inhibitor"/>
    <property type="match status" value="3"/>
</dbReference>
<keyword evidence="8" id="KW-0677">Repeat</keyword>
<dbReference type="InParanoid" id="D8RYC9"/>
<dbReference type="InterPro" id="IPR013210">
    <property type="entry name" value="LRR_N_plant-typ"/>
</dbReference>
<dbReference type="FunFam" id="3.80.10.10:FF:000041">
    <property type="entry name" value="LRR receptor-like serine/threonine-protein kinase ERECTA"/>
    <property type="match status" value="1"/>
</dbReference>
<dbReference type="EMBL" id="GL377594">
    <property type="protein sequence ID" value="EFJ23078.1"/>
    <property type="molecule type" value="Genomic_DNA"/>
</dbReference>
<sequence>RALNALHKSLKDTAGRLQSWNNGDPCNDYWEGIICSDSDLSNRTSRSVLEIHLMNCNLTGTIAPEVGDMANLQILNLMWNGITGTIPANLGNAGNLELLLLNGNKLTGTIPEEIGNLMKLNRFQIDENQISGSIPSTFGNLVSIKHLHMNNNSLTGIIPPELGRLPTLFHILADNNNLSGPLPAELSNVASMQIIQLDNNNFGNASVPPSYVQMKKLLKLSMRNCNLGGMLPDIRGFESLEYLDVSGNSMGGNISQSVLPPNVTTINLANNNFGGQLPSSLAHGSKLQALLLQNNQLSGLIPIDFVNRNVTSQKFILDLRNNLLTGFDGDFDGNVDANMSISLSGNSRVCTRNSLPTLCSPEPPALQQIDTVRDNVTNVCTSQTCSTGSEMIPALAYDGKCRCAAPIQVQCRLKSPGFTFFSLYRQLFSDYLASNLSLLPSQVFVDQSLWEPGPRLFILVKIFPPATTDAPRDRELNSSEVLRVYERFAGWKIRDSPIFGPRELIAFIAPGNIGTNHFLKCSPAKAWVAVLAGVLVGAVLATALVVGFSAFKCASRRRFLVSPSKKSLRKREGTTSVKIDNVKAFTFHEMGVATDSFSEARQIGKGGYGKVYKGILDDKQVVAIKRADEESHQGETEFFTEIELLSRIHHRNLVSLVGFCLDGQEQMLVYEYIGGGNLSSRLINFFLLLSEKPPLNFKRRVYIALGAARGIMYLHTEAEPRIIHRDIKGTNILIGDRDNAKVADFGLSKLAPEEDGDGVFGQLSTVVKGTPGYLDPEYFLTRKLSDKSDIYSFGVVMLELVTGRQAISHGKNLVREVRGAYEAGVALSIVDPLMGPYPSEAMEPFVRLALTCCADNPDERPSIRGVVRNLEDIWKAMASWAYSFDDDHSQPLGTKAKSGGFDVSEGDAVAGSSSSARIDELDVLSTNNIELVAPR</sequence>
<dbReference type="Pfam" id="PF00560">
    <property type="entry name" value="LRR_1"/>
    <property type="match status" value="3"/>
</dbReference>
<dbReference type="Gramene" id="EFJ23078">
    <property type="protein sequence ID" value="EFJ23078"/>
    <property type="gene ID" value="SELMODRAFT_104181"/>
</dbReference>
<keyword evidence="3" id="KW-0723">Serine/threonine-protein kinase</keyword>
<keyword evidence="7" id="KW-0732">Signal</keyword>
<dbReference type="eggNOG" id="ENOG502QTCP">
    <property type="taxonomic scope" value="Eukaryota"/>
</dbReference>
<comment type="subcellular location">
    <subcellularLocation>
        <location evidence="1">Membrane</location>
        <topology evidence="1">Single-pass membrane protein</topology>
    </subcellularLocation>
</comment>
<dbReference type="SUPFAM" id="SSF52058">
    <property type="entry name" value="L domain-like"/>
    <property type="match status" value="1"/>
</dbReference>
<feature type="binding site" evidence="15">
    <location>
        <position position="625"/>
    </location>
    <ligand>
        <name>ATP</name>
        <dbReference type="ChEBI" id="CHEBI:30616"/>
    </ligand>
</feature>
<dbReference type="PROSITE" id="PS00108">
    <property type="entry name" value="PROTEIN_KINASE_ST"/>
    <property type="match status" value="1"/>
</dbReference>
<evidence type="ECO:0000256" key="14">
    <source>
        <dbReference type="ARBA" id="ARBA00023180"/>
    </source>
</evidence>
<evidence type="ECO:0000256" key="10">
    <source>
        <dbReference type="ARBA" id="ARBA00022777"/>
    </source>
</evidence>
<keyword evidence="14" id="KW-0325">Glycoprotein</keyword>
<dbReference type="HOGENOM" id="CLU_000288_14_3_1"/>
<evidence type="ECO:0000256" key="4">
    <source>
        <dbReference type="ARBA" id="ARBA00022614"/>
    </source>
</evidence>
<dbReference type="Pfam" id="PF13855">
    <property type="entry name" value="LRR_8"/>
    <property type="match status" value="1"/>
</dbReference>
<dbReference type="CDD" id="cd14066">
    <property type="entry name" value="STKc_IRAK"/>
    <property type="match status" value="1"/>
</dbReference>
<keyword evidence="13 16" id="KW-0472">Membrane</keyword>
<proteinExistence type="inferred from homology"/>
<evidence type="ECO:0000313" key="19">
    <source>
        <dbReference type="Proteomes" id="UP000001514"/>
    </source>
</evidence>
<dbReference type="PANTHER" id="PTHR45974">
    <property type="entry name" value="RECEPTOR-LIKE PROTEIN 55"/>
    <property type="match status" value="1"/>
</dbReference>
<evidence type="ECO:0000256" key="5">
    <source>
        <dbReference type="ARBA" id="ARBA00022679"/>
    </source>
</evidence>
<dbReference type="SMART" id="SM00220">
    <property type="entry name" value="S_TKc"/>
    <property type="match status" value="1"/>
</dbReference>
<evidence type="ECO:0000256" key="1">
    <source>
        <dbReference type="ARBA" id="ARBA00004167"/>
    </source>
</evidence>
<evidence type="ECO:0000313" key="18">
    <source>
        <dbReference type="EMBL" id="EFJ23078.1"/>
    </source>
</evidence>
<evidence type="ECO:0000256" key="12">
    <source>
        <dbReference type="ARBA" id="ARBA00022989"/>
    </source>
</evidence>
<dbReference type="SUPFAM" id="SSF56112">
    <property type="entry name" value="Protein kinase-like (PK-like)"/>
    <property type="match status" value="1"/>
</dbReference>
<keyword evidence="10" id="KW-0418">Kinase</keyword>
<evidence type="ECO:0000256" key="9">
    <source>
        <dbReference type="ARBA" id="ARBA00022741"/>
    </source>
</evidence>
<dbReference type="InterPro" id="IPR008271">
    <property type="entry name" value="Ser/Thr_kinase_AS"/>
</dbReference>
<dbReference type="InterPro" id="IPR000719">
    <property type="entry name" value="Prot_kinase_dom"/>
</dbReference>
<protein>
    <recommendedName>
        <fullName evidence="17">Protein kinase domain-containing protein</fullName>
    </recommendedName>
</protein>
<keyword evidence="11 15" id="KW-0067">ATP-binding</keyword>
<keyword evidence="12 16" id="KW-1133">Transmembrane helix</keyword>
<keyword evidence="9 15" id="KW-0547">Nucleotide-binding</keyword>
<dbReference type="InterPro" id="IPR001245">
    <property type="entry name" value="Ser-Thr/Tyr_kinase_cat_dom"/>
</dbReference>
<dbReference type="InterPro" id="IPR017441">
    <property type="entry name" value="Protein_kinase_ATP_BS"/>
</dbReference>
<evidence type="ECO:0000259" key="17">
    <source>
        <dbReference type="PROSITE" id="PS50011"/>
    </source>
</evidence>
<organism evidence="19">
    <name type="scientific">Selaginella moellendorffii</name>
    <name type="common">Spikemoss</name>
    <dbReference type="NCBI Taxonomy" id="88036"/>
    <lineage>
        <taxon>Eukaryota</taxon>
        <taxon>Viridiplantae</taxon>
        <taxon>Streptophyta</taxon>
        <taxon>Embryophyta</taxon>
        <taxon>Tracheophyta</taxon>
        <taxon>Lycopodiopsida</taxon>
        <taxon>Selaginellales</taxon>
        <taxon>Selaginellaceae</taxon>
        <taxon>Selaginella</taxon>
    </lineage>
</organism>
<evidence type="ECO:0000256" key="2">
    <source>
        <dbReference type="ARBA" id="ARBA00008684"/>
    </source>
</evidence>
<keyword evidence="6 16" id="KW-0812">Transmembrane</keyword>
<dbReference type="PROSITE" id="PS00107">
    <property type="entry name" value="PROTEIN_KINASE_ATP"/>
    <property type="match status" value="1"/>
</dbReference>
<dbReference type="Proteomes" id="UP000001514">
    <property type="component" value="Unassembled WGS sequence"/>
</dbReference>
<dbReference type="Gene3D" id="1.10.510.10">
    <property type="entry name" value="Transferase(Phosphotransferase) domain 1"/>
    <property type="match status" value="1"/>
</dbReference>
<feature type="non-terminal residue" evidence="18">
    <location>
        <position position="1"/>
    </location>
</feature>
<dbReference type="GO" id="GO:0004674">
    <property type="term" value="F:protein serine/threonine kinase activity"/>
    <property type="evidence" value="ECO:0007669"/>
    <property type="project" value="UniProtKB-KW"/>
</dbReference>
<evidence type="ECO:0000256" key="13">
    <source>
        <dbReference type="ARBA" id="ARBA00023136"/>
    </source>
</evidence>
<dbReference type="Pfam" id="PF07714">
    <property type="entry name" value="PK_Tyr_Ser-Thr"/>
    <property type="match status" value="1"/>
</dbReference>
<evidence type="ECO:0000256" key="6">
    <source>
        <dbReference type="ARBA" id="ARBA00022692"/>
    </source>
</evidence>
<dbReference type="GO" id="GO:0016020">
    <property type="term" value="C:membrane"/>
    <property type="evidence" value="ECO:0007669"/>
    <property type="project" value="UniProtKB-SubCell"/>
</dbReference>
<evidence type="ECO:0000256" key="11">
    <source>
        <dbReference type="ARBA" id="ARBA00022840"/>
    </source>
</evidence>
<reference evidence="18 19" key="1">
    <citation type="journal article" date="2011" name="Science">
        <title>The Selaginella genome identifies genetic changes associated with the evolution of vascular plants.</title>
        <authorList>
            <person name="Banks J.A."/>
            <person name="Nishiyama T."/>
            <person name="Hasebe M."/>
            <person name="Bowman J.L."/>
            <person name="Gribskov M."/>
            <person name="dePamphilis C."/>
            <person name="Albert V.A."/>
            <person name="Aono N."/>
            <person name="Aoyama T."/>
            <person name="Ambrose B.A."/>
            <person name="Ashton N.W."/>
            <person name="Axtell M.J."/>
            <person name="Barker E."/>
            <person name="Barker M.S."/>
            <person name="Bennetzen J.L."/>
            <person name="Bonawitz N.D."/>
            <person name="Chapple C."/>
            <person name="Cheng C."/>
            <person name="Correa L.G."/>
            <person name="Dacre M."/>
            <person name="DeBarry J."/>
            <person name="Dreyer I."/>
            <person name="Elias M."/>
            <person name="Engstrom E.M."/>
            <person name="Estelle M."/>
            <person name="Feng L."/>
            <person name="Finet C."/>
            <person name="Floyd S.K."/>
            <person name="Frommer W.B."/>
            <person name="Fujita T."/>
            <person name="Gramzow L."/>
            <person name="Gutensohn M."/>
            <person name="Harholt J."/>
            <person name="Hattori M."/>
            <person name="Heyl A."/>
            <person name="Hirai T."/>
            <person name="Hiwatashi Y."/>
            <person name="Ishikawa M."/>
            <person name="Iwata M."/>
            <person name="Karol K.G."/>
            <person name="Koehler B."/>
            <person name="Kolukisaoglu U."/>
            <person name="Kubo M."/>
            <person name="Kurata T."/>
            <person name="Lalonde S."/>
            <person name="Li K."/>
            <person name="Li Y."/>
            <person name="Litt A."/>
            <person name="Lyons E."/>
            <person name="Manning G."/>
            <person name="Maruyama T."/>
            <person name="Michael T.P."/>
            <person name="Mikami K."/>
            <person name="Miyazaki S."/>
            <person name="Morinaga S."/>
            <person name="Murata T."/>
            <person name="Mueller-Roeber B."/>
            <person name="Nelson D.R."/>
            <person name="Obara M."/>
            <person name="Oguri Y."/>
            <person name="Olmstead R.G."/>
            <person name="Onodera N."/>
            <person name="Petersen B.L."/>
            <person name="Pils B."/>
            <person name="Prigge M."/>
            <person name="Rensing S.A."/>
            <person name="Riano-Pachon D.M."/>
            <person name="Roberts A.W."/>
            <person name="Sato Y."/>
            <person name="Scheller H.V."/>
            <person name="Schulz B."/>
            <person name="Schulz C."/>
            <person name="Shakirov E.V."/>
            <person name="Shibagaki N."/>
            <person name="Shinohara N."/>
            <person name="Shippen D.E."/>
            <person name="Soerensen I."/>
            <person name="Sotooka R."/>
            <person name="Sugimoto N."/>
            <person name="Sugita M."/>
            <person name="Sumikawa N."/>
            <person name="Tanurdzic M."/>
            <person name="Theissen G."/>
            <person name="Ulvskov P."/>
            <person name="Wakazuki S."/>
            <person name="Weng J.K."/>
            <person name="Willats W.W."/>
            <person name="Wipf D."/>
            <person name="Wolf P.G."/>
            <person name="Yang L."/>
            <person name="Zimmer A.D."/>
            <person name="Zhu Q."/>
            <person name="Mitros T."/>
            <person name="Hellsten U."/>
            <person name="Loque D."/>
            <person name="Otillar R."/>
            <person name="Salamov A."/>
            <person name="Schmutz J."/>
            <person name="Shapiro H."/>
            <person name="Lindquist E."/>
            <person name="Lucas S."/>
            <person name="Rokhsar D."/>
            <person name="Grigoriev I.V."/>
        </authorList>
    </citation>
    <scope>NUCLEOTIDE SEQUENCE [LARGE SCALE GENOMIC DNA]</scope>
</reference>
<dbReference type="InterPro" id="IPR032675">
    <property type="entry name" value="LRR_dom_sf"/>
</dbReference>
<gene>
    <name evidence="18" type="ORF">SELMODRAFT_104181</name>
</gene>
<dbReference type="KEGG" id="smo:SELMODRAFT_104181"/>
<evidence type="ECO:0000256" key="7">
    <source>
        <dbReference type="ARBA" id="ARBA00022729"/>
    </source>
</evidence>
<dbReference type="OMA" id="MFREWDI"/>
<dbReference type="PANTHER" id="PTHR45974:SF134">
    <property type="entry name" value="OS01G0960400 PROTEIN"/>
    <property type="match status" value="1"/>
</dbReference>
<evidence type="ECO:0000256" key="3">
    <source>
        <dbReference type="ARBA" id="ARBA00022527"/>
    </source>
</evidence>
<evidence type="ECO:0000256" key="8">
    <source>
        <dbReference type="ARBA" id="ARBA00022737"/>
    </source>
</evidence>
<dbReference type="PROSITE" id="PS50011">
    <property type="entry name" value="PROTEIN_KINASE_DOM"/>
    <property type="match status" value="1"/>
</dbReference>
<dbReference type="AlphaFoldDB" id="D8RYC9"/>
<evidence type="ECO:0000256" key="15">
    <source>
        <dbReference type="PROSITE-ProRule" id="PRU10141"/>
    </source>
</evidence>
<feature type="transmembrane region" description="Helical" evidence="16">
    <location>
        <begin position="526"/>
        <end position="551"/>
    </location>
</feature>
<accession>D8RYC9</accession>